<feature type="transmembrane region" description="Helical" evidence="1">
    <location>
        <begin position="222"/>
        <end position="247"/>
    </location>
</feature>
<keyword evidence="1" id="KW-0472">Membrane</keyword>
<dbReference type="AlphaFoldDB" id="A0A1I6L6X1"/>
<evidence type="ECO:0000313" key="4">
    <source>
        <dbReference type="Proteomes" id="UP000198926"/>
    </source>
</evidence>
<evidence type="ECO:0000256" key="2">
    <source>
        <dbReference type="SAM" id="SignalP"/>
    </source>
</evidence>
<keyword evidence="4" id="KW-1185">Reference proteome</keyword>
<feature type="chain" id="PRO_5011510763" description="Transmembrane protein (Alph_Pro_TM)" evidence="2">
    <location>
        <begin position="18"/>
        <end position="249"/>
    </location>
</feature>
<reference evidence="3 4" key="1">
    <citation type="submission" date="2016-10" db="EMBL/GenBank/DDBJ databases">
        <authorList>
            <person name="de Groot N.N."/>
        </authorList>
    </citation>
    <scope>NUCLEOTIDE SEQUENCE [LARGE SCALE GENOMIC DNA]</scope>
    <source>
        <strain evidence="3 4">DSM 29433</strain>
    </source>
</reference>
<organism evidence="3 4">
    <name type="scientific">Yoonia litorea</name>
    <dbReference type="NCBI Taxonomy" id="1123755"/>
    <lineage>
        <taxon>Bacteria</taxon>
        <taxon>Pseudomonadati</taxon>
        <taxon>Pseudomonadota</taxon>
        <taxon>Alphaproteobacteria</taxon>
        <taxon>Rhodobacterales</taxon>
        <taxon>Paracoccaceae</taxon>
        <taxon>Yoonia</taxon>
    </lineage>
</organism>
<dbReference type="InterPro" id="IPR019088">
    <property type="entry name" value="CHP02186-rel_TM"/>
</dbReference>
<keyword evidence="1" id="KW-0812">Transmembrane</keyword>
<dbReference type="Proteomes" id="UP000198926">
    <property type="component" value="Unassembled WGS sequence"/>
</dbReference>
<dbReference type="EMBL" id="FOZM01000001">
    <property type="protein sequence ID" value="SFR99209.1"/>
    <property type="molecule type" value="Genomic_DNA"/>
</dbReference>
<dbReference type="Pfam" id="PF09608">
    <property type="entry name" value="Alph_Pro_TM"/>
    <property type="match status" value="1"/>
</dbReference>
<dbReference type="RefSeq" id="WP_090202977.1">
    <property type="nucleotide sequence ID" value="NZ_FOZM01000001.1"/>
</dbReference>
<gene>
    <name evidence="3" type="ORF">SAMN05444714_0250</name>
</gene>
<name>A0A1I6L6X1_9RHOB</name>
<evidence type="ECO:0000256" key="1">
    <source>
        <dbReference type="SAM" id="Phobius"/>
    </source>
</evidence>
<proteinExistence type="predicted"/>
<evidence type="ECO:0008006" key="5">
    <source>
        <dbReference type="Google" id="ProtNLM"/>
    </source>
</evidence>
<protein>
    <recommendedName>
        <fullName evidence="5">Transmembrane protein (Alph_Pro_TM)</fullName>
    </recommendedName>
</protein>
<evidence type="ECO:0000313" key="3">
    <source>
        <dbReference type="EMBL" id="SFR99209.1"/>
    </source>
</evidence>
<dbReference type="STRING" id="1123755.SAMN05444714_0250"/>
<sequence length="249" mass="27396">MLRLFALFLILALPAKAEEIVLGLSRDEVAITATFEGSEILVFGAVKREAPIADDSTLGVIVTVAGPDKPVTVRRKDRRLGIWVNTDAVEVDAAPSFYAVATSASMEDVLRDIEDLRYRITIPRAIRSVGAEVGDSSSYTEALMRIRADQDLYQMLEGEVDLEQETLFRTAITLPANLTEGDYQAQIFLTRGGEVIDEFRTAIPVKKVGLERWLYNLAHEQAFLYGLMSLAIAIAAGWGASAAFSLLRR</sequence>
<keyword evidence="2" id="KW-0732">Signal</keyword>
<dbReference type="OrthoDB" id="9815212at2"/>
<accession>A0A1I6L6X1</accession>
<feature type="signal peptide" evidence="2">
    <location>
        <begin position="1"/>
        <end position="17"/>
    </location>
</feature>
<keyword evidence="1" id="KW-1133">Transmembrane helix</keyword>